<reference evidence="9" key="1">
    <citation type="journal article" date="2010" name="Int. J. Syst. Evol. Microbiol.">
        <title>Porticoccus litoralis gen. nov., sp. nov., a gammaproteobacterium isolated from the Yellow Sea.</title>
        <authorList>
            <person name="Oh H.M."/>
            <person name="Kim H."/>
            <person name="Kim K.M."/>
            <person name="Min G.S."/>
            <person name="Cho J.C."/>
        </authorList>
    </citation>
    <scope>NUCLEOTIDE SEQUENCE</scope>
    <source>
        <strain evidence="9">DSM 25064</strain>
    </source>
</reference>
<keyword evidence="2 7" id="KW-0732">Signal</keyword>
<evidence type="ECO:0000256" key="6">
    <source>
        <dbReference type="ARBA" id="ARBA00023316"/>
    </source>
</evidence>
<comment type="caution">
    <text evidence="9">The sequence shown here is derived from an EMBL/GenBank/DDBJ whole genome shotgun (WGS) entry which is preliminary data.</text>
</comment>
<dbReference type="NCBIfam" id="NF008112">
    <property type="entry name" value="PRK10859.1"/>
    <property type="match status" value="1"/>
</dbReference>
<dbReference type="EMBL" id="JAUUUU010000006">
    <property type="protein sequence ID" value="MDP1521261.1"/>
    <property type="molecule type" value="Genomic_DNA"/>
</dbReference>
<dbReference type="PANTHER" id="PTHR35936">
    <property type="entry name" value="MEMBRANE-BOUND LYTIC MUREIN TRANSGLYCOSYLASE F"/>
    <property type="match status" value="1"/>
</dbReference>
<dbReference type="SUPFAM" id="SSF53955">
    <property type="entry name" value="Lysozyme-like"/>
    <property type="match status" value="1"/>
</dbReference>
<evidence type="ECO:0000256" key="3">
    <source>
        <dbReference type="ARBA" id="ARBA00023136"/>
    </source>
</evidence>
<proteinExistence type="inferred from homology"/>
<evidence type="ECO:0000256" key="2">
    <source>
        <dbReference type="ARBA" id="ARBA00022729"/>
    </source>
</evidence>
<comment type="domain">
    <text evidence="7">The N-terminal domain does not have lytic activity and probably modulates enzymatic activity. The C-terminal domain is the catalytic active domain.</text>
</comment>
<feature type="domain" description="Solute-binding protein family 3/N-terminal" evidence="8">
    <location>
        <begin position="45"/>
        <end position="269"/>
    </location>
</feature>
<accession>A0AAW8B7H9</accession>
<gene>
    <name evidence="7 9" type="primary">mltF</name>
    <name evidence="9" type="ORF">Q8A57_09795</name>
</gene>
<comment type="catalytic activity">
    <reaction evidence="7">
        <text>Exolytic cleavage of the (1-&gt;4)-beta-glycosidic linkage between N-acetylmuramic acid (MurNAc) and N-acetylglucosamine (GlcNAc) residues in peptidoglycan, from either the reducing or the non-reducing ends of the peptidoglycan chains, with concomitant formation of a 1,6-anhydrobond in the MurNAc residue.</text>
        <dbReference type="EC" id="4.2.2.n1"/>
    </reaction>
</comment>
<organism evidence="9 10">
    <name type="scientific">Porticoccus litoralis</name>
    <dbReference type="NCBI Taxonomy" id="434086"/>
    <lineage>
        <taxon>Bacteria</taxon>
        <taxon>Pseudomonadati</taxon>
        <taxon>Pseudomonadota</taxon>
        <taxon>Gammaproteobacteria</taxon>
        <taxon>Cellvibrionales</taxon>
        <taxon>Porticoccaceae</taxon>
        <taxon>Porticoccus</taxon>
    </lineage>
</organism>
<dbReference type="InterPro" id="IPR023346">
    <property type="entry name" value="Lysozyme-like_dom_sf"/>
</dbReference>
<dbReference type="PANTHER" id="PTHR35936:SF32">
    <property type="entry name" value="MEMBRANE-BOUND LYTIC MUREIN TRANSGLYCOSYLASE F"/>
    <property type="match status" value="1"/>
</dbReference>
<sequence>MLGFYFHLKKTTKRILYGSLLFTVAMTLTASRAPTALEEVRNRGELRVVTLMGSTTYFKNAKGQGGFEYWLSKAFAKHLGVELKVSARDSVAGVLVSIGGPLGDFAAAGLTATPERKKRFRFSYPYYEVSQKVIYRNGNKRPRKVEDLVDGELLVIPKSSHSERLQELKKDYPELHWQEMDGLEMLDLMSMVDSGETDYAVVDSNSYQVDRGIYPQARAAFNLSEPQPIAWAFPKHGDQTLIDAANAFLKEFEASGELAKLKAKVLSQTNQFTQGGSQLFISRVKTRLPKYREMFQEIATRYGLDWQLLAAIAYQESHWNHKATSPTGVRGLMMLTLPTAKEMGINNRLDPMQSIDGGTRYFLETRSRIPSDITEPDRTWLALAAYNVGMGHLEDARVLTDRSGKNPDLWEDVREFLPLLQQKKYYSTVKHGYARGHEPVAYVKNIRHYQSVLGWHSLEEQRRQERNQRLDIPNASDWHEGSMLSL</sequence>
<comment type="similarity">
    <text evidence="7">In the N-terminal section; belongs to the bacterial solute-binding protein 3 family.</text>
</comment>
<dbReference type="GO" id="GO:0009253">
    <property type="term" value="P:peptidoglycan catabolic process"/>
    <property type="evidence" value="ECO:0007669"/>
    <property type="project" value="TreeGrafter"/>
</dbReference>
<dbReference type="InterPro" id="IPR001638">
    <property type="entry name" value="Solute-binding_3/MltF_N"/>
</dbReference>
<reference evidence="9" key="2">
    <citation type="submission" date="2023-08" db="EMBL/GenBank/DDBJ databases">
        <authorList>
            <person name="Luo J."/>
        </authorList>
    </citation>
    <scope>NUCLEOTIDE SEQUENCE</scope>
    <source>
        <strain evidence="9">DSM 25064</strain>
    </source>
</reference>
<dbReference type="SUPFAM" id="SSF53850">
    <property type="entry name" value="Periplasmic binding protein-like II"/>
    <property type="match status" value="1"/>
</dbReference>
<evidence type="ECO:0000256" key="7">
    <source>
        <dbReference type="HAMAP-Rule" id="MF_02016"/>
    </source>
</evidence>
<keyword evidence="6 7" id="KW-0961">Cell wall biogenesis/degradation</keyword>
<evidence type="ECO:0000259" key="8">
    <source>
        <dbReference type="SMART" id="SM00062"/>
    </source>
</evidence>
<dbReference type="InterPro" id="IPR008258">
    <property type="entry name" value="Transglycosylase_SLT_dom_1"/>
</dbReference>
<dbReference type="EC" id="4.2.2.n1" evidence="7"/>
<dbReference type="GO" id="GO:0071555">
    <property type="term" value="P:cell wall organization"/>
    <property type="evidence" value="ECO:0007669"/>
    <property type="project" value="UniProtKB-KW"/>
</dbReference>
<feature type="region of interest" description="LT domain" evidence="7">
    <location>
        <begin position="270"/>
        <end position="486"/>
    </location>
</feature>
<comment type="function">
    <text evidence="7">Murein-degrading enzyme that degrades murein glycan strands and insoluble, high-molecular weight murein sacculi, with the concomitant formation of a 1,6-anhydromuramoyl product. Lytic transglycosylases (LTs) play an integral role in the metabolism of the peptidoglycan (PG) sacculus. Their lytic action creates space within the PG sacculus to allow for its expansion as well as for the insertion of various structures such as secretion systems and flagella.</text>
</comment>
<evidence type="ECO:0000256" key="4">
    <source>
        <dbReference type="ARBA" id="ARBA00023237"/>
    </source>
</evidence>
<dbReference type="GO" id="GO:0016998">
    <property type="term" value="P:cell wall macromolecule catabolic process"/>
    <property type="evidence" value="ECO:0007669"/>
    <property type="project" value="UniProtKB-UniRule"/>
</dbReference>
<dbReference type="CDD" id="cd01009">
    <property type="entry name" value="PBP2_YfhD_N"/>
    <property type="match status" value="1"/>
</dbReference>
<dbReference type="AlphaFoldDB" id="A0AAW8B7H9"/>
<feature type="active site" evidence="7">
    <location>
        <position position="316"/>
    </location>
</feature>
<keyword evidence="3 7" id="KW-0472">Membrane</keyword>
<dbReference type="SMART" id="SM00062">
    <property type="entry name" value="PBPb"/>
    <property type="match status" value="1"/>
</dbReference>
<dbReference type="CDD" id="cd13403">
    <property type="entry name" value="MLTF-like"/>
    <property type="match status" value="1"/>
</dbReference>
<comment type="caution">
    <text evidence="7">Lacks conserved residue(s) required for the propagation of feature annotation.</text>
</comment>
<evidence type="ECO:0000256" key="1">
    <source>
        <dbReference type="ARBA" id="ARBA00010333"/>
    </source>
</evidence>
<dbReference type="GO" id="GO:0008933">
    <property type="term" value="F:peptidoglycan lytic transglycosylase activity"/>
    <property type="evidence" value="ECO:0007669"/>
    <property type="project" value="UniProtKB-UniRule"/>
</dbReference>
<keyword evidence="5 7" id="KW-0456">Lyase</keyword>
<dbReference type="InterPro" id="IPR023703">
    <property type="entry name" value="MltF"/>
</dbReference>
<evidence type="ECO:0000313" key="9">
    <source>
        <dbReference type="EMBL" id="MDP1521261.1"/>
    </source>
</evidence>
<dbReference type="Pfam" id="PF00497">
    <property type="entry name" value="SBP_bac_3"/>
    <property type="match status" value="1"/>
</dbReference>
<dbReference type="Proteomes" id="UP001178354">
    <property type="component" value="Unassembled WGS sequence"/>
</dbReference>
<evidence type="ECO:0000256" key="5">
    <source>
        <dbReference type="ARBA" id="ARBA00023239"/>
    </source>
</evidence>
<comment type="similarity">
    <text evidence="7">In the C-terminal section; belongs to the transglycosylase Slt family.</text>
</comment>
<keyword evidence="10" id="KW-1185">Reference proteome</keyword>
<dbReference type="GO" id="GO:0009279">
    <property type="term" value="C:cell outer membrane"/>
    <property type="evidence" value="ECO:0007669"/>
    <property type="project" value="UniProtKB-SubCell"/>
</dbReference>
<dbReference type="Gene3D" id="3.40.190.10">
    <property type="entry name" value="Periplasmic binding protein-like II"/>
    <property type="match status" value="2"/>
</dbReference>
<dbReference type="Pfam" id="PF01464">
    <property type="entry name" value="SLT"/>
    <property type="match status" value="1"/>
</dbReference>
<comment type="subcellular location">
    <subcellularLocation>
        <location evidence="7">Cell outer membrane</location>
        <topology evidence="7">Peripheral membrane protein</topology>
    </subcellularLocation>
    <text evidence="7">Attached to the inner leaflet of the outer membrane.</text>
</comment>
<dbReference type="Gene3D" id="1.10.530.10">
    <property type="match status" value="1"/>
</dbReference>
<comment type="similarity">
    <text evidence="1">Belongs to the bacterial solute-binding protein 3 family.</text>
</comment>
<keyword evidence="4 7" id="KW-0998">Cell outer membrane</keyword>
<dbReference type="RefSeq" id="WP_305170927.1">
    <property type="nucleotide sequence ID" value="NZ_JAUUUU010000006.1"/>
</dbReference>
<protein>
    <recommendedName>
        <fullName evidence="7">Membrane-bound lytic murein transglycosylase F</fullName>
        <ecNumber evidence="7">4.2.2.n1</ecNumber>
    </recommendedName>
    <alternativeName>
        <fullName evidence="7">Murein lyase F</fullName>
    </alternativeName>
</protein>
<dbReference type="HAMAP" id="MF_02016">
    <property type="entry name" value="MltF"/>
    <property type="match status" value="1"/>
</dbReference>
<name>A0AAW8B7H9_9GAMM</name>
<evidence type="ECO:0000313" key="10">
    <source>
        <dbReference type="Proteomes" id="UP001178354"/>
    </source>
</evidence>